<dbReference type="InterPro" id="IPR004981">
    <property type="entry name" value="Trp_2_3_dOase"/>
</dbReference>
<sequence>MNELTDWLTDPVPSRFPYDAVVDQYHRVGKHFVSEQLLKDLAVARERLAQAATADEADAAAEEDGLLTRFLDTALDKWDGRYDYPTYTSLSVLGLPTADDGPRAAASARARRDRLVVQLLADLLRFELAAVEGRTDLLPEMRPDDRLVEKRCRLALRVARPALARLGHGDPLTAADPVAQAAQLWEFVDGELLDDHERRVLRLSMLPVYVSHDEHMFIRVLQTFETTFALLALSLRTAIGDLGAARTGPAVAHLAVAETALAESAPLFSLLATMQIESFRTFREYTEGASAIQSRNYKLVESLCRTPDRDRLDSPAYRSTPEVRERILNGQPTLDDACATALDDGRFTAADRERLTAAMLTFASALRRWRQTHYRIAVRMLGTRSGTGYTEGTPYLSHVRTIPVFRSVKDTAGDTAGAGDTAERTITHLMKTENEAA</sequence>
<dbReference type="Proteomes" id="UP001551584">
    <property type="component" value="Unassembled WGS sequence"/>
</dbReference>
<dbReference type="EMBL" id="JBEZNA010000070">
    <property type="protein sequence ID" value="MEU9580286.1"/>
    <property type="molecule type" value="Genomic_DNA"/>
</dbReference>
<dbReference type="InterPro" id="IPR037217">
    <property type="entry name" value="Trp/Indoleamine_2_3_dOase-like"/>
</dbReference>
<dbReference type="SUPFAM" id="SSF140959">
    <property type="entry name" value="Indolic compounds 2,3-dioxygenase-like"/>
    <property type="match status" value="1"/>
</dbReference>
<dbReference type="PANTHER" id="PTHR10138">
    <property type="entry name" value="TRYPTOPHAN 2,3-DIOXYGENASE"/>
    <property type="match status" value="1"/>
</dbReference>
<accession>A0ABV3EVX5</accession>
<evidence type="ECO:0000313" key="1">
    <source>
        <dbReference type="EMBL" id="MEU9580286.1"/>
    </source>
</evidence>
<dbReference type="RefSeq" id="WP_240957309.1">
    <property type="nucleotide sequence ID" value="NZ_JBEZNA010000070.1"/>
</dbReference>
<name>A0ABV3EVX5_9ACTN</name>
<keyword evidence="2" id="KW-1185">Reference proteome</keyword>
<gene>
    <name evidence="1" type="ORF">AB0D95_24015</name>
</gene>
<evidence type="ECO:0000313" key="2">
    <source>
        <dbReference type="Proteomes" id="UP001551584"/>
    </source>
</evidence>
<dbReference type="PANTHER" id="PTHR10138:SF0">
    <property type="entry name" value="TRYPTOPHAN 2,3-DIOXYGENASE"/>
    <property type="match status" value="1"/>
</dbReference>
<reference evidence="1 2" key="1">
    <citation type="submission" date="2024-06" db="EMBL/GenBank/DDBJ databases">
        <title>The Natural Products Discovery Center: Release of the First 8490 Sequenced Strains for Exploring Actinobacteria Biosynthetic Diversity.</title>
        <authorList>
            <person name="Kalkreuter E."/>
            <person name="Kautsar S.A."/>
            <person name="Yang D."/>
            <person name="Bader C.D."/>
            <person name="Teijaro C.N."/>
            <person name="Fluegel L."/>
            <person name="Davis C.M."/>
            <person name="Simpson J.R."/>
            <person name="Lauterbach L."/>
            <person name="Steele A.D."/>
            <person name="Gui C."/>
            <person name="Meng S."/>
            <person name="Li G."/>
            <person name="Viehrig K."/>
            <person name="Ye F."/>
            <person name="Su P."/>
            <person name="Kiefer A.F."/>
            <person name="Nichols A."/>
            <person name="Cepeda A.J."/>
            <person name="Yan W."/>
            <person name="Fan B."/>
            <person name="Jiang Y."/>
            <person name="Adhikari A."/>
            <person name="Zheng C.-J."/>
            <person name="Schuster L."/>
            <person name="Cowan T.M."/>
            <person name="Smanski M.J."/>
            <person name="Chevrette M.G."/>
            <person name="De Carvalho L.P.S."/>
            <person name="Shen B."/>
        </authorList>
    </citation>
    <scope>NUCLEOTIDE SEQUENCE [LARGE SCALE GENOMIC DNA]</scope>
    <source>
        <strain evidence="1 2">NPDC048117</strain>
    </source>
</reference>
<proteinExistence type="predicted"/>
<dbReference type="Gene3D" id="1.20.58.480">
    <property type="match status" value="1"/>
</dbReference>
<comment type="caution">
    <text evidence="1">The sequence shown here is derived from an EMBL/GenBank/DDBJ whole genome shotgun (WGS) entry which is preliminary data.</text>
</comment>
<organism evidence="1 2">
    <name type="scientific">Streptomyces chilikensis</name>
    <dbReference type="NCBI Taxonomy" id="1194079"/>
    <lineage>
        <taxon>Bacteria</taxon>
        <taxon>Bacillati</taxon>
        <taxon>Actinomycetota</taxon>
        <taxon>Actinomycetes</taxon>
        <taxon>Kitasatosporales</taxon>
        <taxon>Streptomycetaceae</taxon>
        <taxon>Streptomyces</taxon>
    </lineage>
</organism>
<protein>
    <submittedName>
        <fullName evidence="1">Tryptophan 2,3-dioxygenase</fullName>
    </submittedName>
</protein>